<evidence type="ECO:0000313" key="2">
    <source>
        <dbReference type="Proteomes" id="UP001178461"/>
    </source>
</evidence>
<evidence type="ECO:0000313" key="1">
    <source>
        <dbReference type="EMBL" id="CAI7935139.1"/>
    </source>
</evidence>
<dbReference type="AlphaFoldDB" id="A0AA35QQ91"/>
<name>A0AA35QQ91_9SAUR</name>
<dbReference type="EMBL" id="CANTUW010000073">
    <property type="protein sequence ID" value="CAI7935139.1"/>
    <property type="molecule type" value="Genomic_DNA"/>
</dbReference>
<dbReference type="Proteomes" id="UP001178461">
    <property type="component" value="Unassembled WGS sequence"/>
</dbReference>
<proteinExistence type="predicted"/>
<comment type="caution">
    <text evidence="1">The sequence shown here is derived from an EMBL/GenBank/DDBJ whole genome shotgun (WGS) entry which is preliminary data.</text>
</comment>
<gene>
    <name evidence="1" type="ORF">PODLI_1B024351</name>
</gene>
<organism evidence="1 2">
    <name type="scientific">Podarcis lilfordi</name>
    <name type="common">Lilford's wall lizard</name>
    <dbReference type="NCBI Taxonomy" id="74358"/>
    <lineage>
        <taxon>Eukaryota</taxon>
        <taxon>Metazoa</taxon>
        <taxon>Chordata</taxon>
        <taxon>Craniata</taxon>
        <taxon>Vertebrata</taxon>
        <taxon>Euteleostomi</taxon>
        <taxon>Lepidosauria</taxon>
        <taxon>Squamata</taxon>
        <taxon>Bifurcata</taxon>
        <taxon>Unidentata</taxon>
        <taxon>Episquamata</taxon>
        <taxon>Laterata</taxon>
        <taxon>Lacertibaenia</taxon>
        <taxon>Lacertidae</taxon>
        <taxon>Podarcis</taxon>
    </lineage>
</organism>
<sequence length="130" mass="14908">MAAARLVIGSGCRDHVKPVLKDLHWLSVRFRAQFKVLVLTFKALNCLGLVYLKERLHPRCSAWTLRSSTEGLLVVPSLREAQLQGTRQRAFWVVAPGLWNALPPNVKEKNNYQTFRRHLKAALFREAFNV</sequence>
<protein>
    <submittedName>
        <fullName evidence="1">Uncharacterized protein</fullName>
    </submittedName>
</protein>
<accession>A0AA35QQ91</accession>
<reference evidence="1" key="1">
    <citation type="submission" date="2022-12" db="EMBL/GenBank/DDBJ databases">
        <authorList>
            <person name="Alioto T."/>
            <person name="Alioto T."/>
            <person name="Gomez Garrido J."/>
        </authorList>
    </citation>
    <scope>NUCLEOTIDE SEQUENCE</scope>
</reference>
<keyword evidence="2" id="KW-1185">Reference proteome</keyword>